<keyword evidence="3 5" id="KW-0863">Zinc-finger</keyword>
<feature type="compositionally biased region" description="Basic and acidic residues" evidence="6">
    <location>
        <begin position="2228"/>
        <end position="2238"/>
    </location>
</feature>
<feature type="region of interest" description="Disordered" evidence="6">
    <location>
        <begin position="1378"/>
        <end position="1518"/>
    </location>
</feature>
<feature type="compositionally biased region" description="Basic and acidic residues" evidence="6">
    <location>
        <begin position="1178"/>
        <end position="1189"/>
    </location>
</feature>
<dbReference type="PANTHER" id="PTHR24403:SF67">
    <property type="entry name" value="FI01116P-RELATED"/>
    <property type="match status" value="1"/>
</dbReference>
<keyword evidence="9" id="KW-1185">Reference proteome</keyword>
<dbReference type="SMART" id="SM00355">
    <property type="entry name" value="ZnF_C2H2"/>
    <property type="match status" value="26"/>
</dbReference>
<feature type="domain" description="C2H2-type" evidence="7">
    <location>
        <begin position="1612"/>
        <end position="1640"/>
    </location>
</feature>
<feature type="compositionally biased region" description="Basic and acidic residues" evidence="6">
    <location>
        <begin position="1226"/>
        <end position="1239"/>
    </location>
</feature>
<dbReference type="GO" id="GO:0045944">
    <property type="term" value="P:positive regulation of transcription by RNA polymerase II"/>
    <property type="evidence" value="ECO:0007669"/>
    <property type="project" value="TreeGrafter"/>
</dbReference>
<feature type="domain" description="C2H2-type" evidence="7">
    <location>
        <begin position="2037"/>
        <end position="2064"/>
    </location>
</feature>
<feature type="domain" description="C2H2-type" evidence="7">
    <location>
        <begin position="2065"/>
        <end position="2092"/>
    </location>
</feature>
<evidence type="ECO:0000313" key="9">
    <source>
        <dbReference type="Proteomes" id="UP000747542"/>
    </source>
</evidence>
<feature type="non-terminal residue" evidence="8">
    <location>
        <position position="1"/>
    </location>
</feature>
<evidence type="ECO:0000259" key="7">
    <source>
        <dbReference type="PROSITE" id="PS50157"/>
    </source>
</evidence>
<feature type="compositionally biased region" description="Acidic residues" evidence="6">
    <location>
        <begin position="228"/>
        <end position="241"/>
    </location>
</feature>
<feature type="region of interest" description="Disordered" evidence="6">
    <location>
        <begin position="1769"/>
        <end position="1792"/>
    </location>
</feature>
<evidence type="ECO:0000256" key="3">
    <source>
        <dbReference type="ARBA" id="ARBA00022771"/>
    </source>
</evidence>
<evidence type="ECO:0000313" key="8">
    <source>
        <dbReference type="EMBL" id="KAG7163108.1"/>
    </source>
</evidence>
<feature type="domain" description="C2H2-type" evidence="7">
    <location>
        <begin position="1287"/>
        <end position="1314"/>
    </location>
</feature>
<accession>A0A8J5JXT6</accession>
<feature type="region of interest" description="Disordered" evidence="6">
    <location>
        <begin position="1858"/>
        <end position="1894"/>
    </location>
</feature>
<feature type="domain" description="C2H2-type" evidence="7">
    <location>
        <begin position="2162"/>
        <end position="2189"/>
    </location>
</feature>
<feature type="region of interest" description="Disordered" evidence="6">
    <location>
        <begin position="1216"/>
        <end position="1239"/>
    </location>
</feature>
<feature type="domain" description="C2H2-type" evidence="7">
    <location>
        <begin position="1928"/>
        <end position="1955"/>
    </location>
</feature>
<feature type="region of interest" description="Disordered" evidence="6">
    <location>
        <begin position="1000"/>
        <end position="1054"/>
    </location>
</feature>
<feature type="region of interest" description="Disordered" evidence="6">
    <location>
        <begin position="2228"/>
        <end position="2258"/>
    </location>
</feature>
<dbReference type="PROSITE" id="PS00028">
    <property type="entry name" value="ZINC_FINGER_C2H2_1"/>
    <property type="match status" value="9"/>
</dbReference>
<evidence type="ECO:0000256" key="4">
    <source>
        <dbReference type="ARBA" id="ARBA00022833"/>
    </source>
</evidence>
<feature type="region of interest" description="Disordered" evidence="6">
    <location>
        <begin position="2737"/>
        <end position="2757"/>
    </location>
</feature>
<feature type="region of interest" description="Disordered" evidence="6">
    <location>
        <begin position="2823"/>
        <end position="2858"/>
    </location>
</feature>
<dbReference type="EMBL" id="JAHLQT010026502">
    <property type="protein sequence ID" value="KAG7163108.1"/>
    <property type="molecule type" value="Genomic_DNA"/>
</dbReference>
<comment type="caution">
    <text evidence="8">The sequence shown here is derived from an EMBL/GenBank/DDBJ whole genome shotgun (WGS) entry which is preliminary data.</text>
</comment>
<feature type="region of interest" description="Disordered" evidence="6">
    <location>
        <begin position="2428"/>
        <end position="2463"/>
    </location>
</feature>
<feature type="domain" description="C2H2-type" evidence="7">
    <location>
        <begin position="2372"/>
        <end position="2399"/>
    </location>
</feature>
<feature type="region of interest" description="Disordered" evidence="6">
    <location>
        <begin position="582"/>
        <end position="655"/>
    </location>
</feature>
<feature type="region of interest" description="Disordered" evidence="6">
    <location>
        <begin position="191"/>
        <end position="362"/>
    </location>
</feature>
<evidence type="ECO:0000256" key="2">
    <source>
        <dbReference type="ARBA" id="ARBA00022737"/>
    </source>
</evidence>
<feature type="compositionally biased region" description="Basic and acidic residues" evidence="6">
    <location>
        <begin position="191"/>
        <end position="202"/>
    </location>
</feature>
<dbReference type="SUPFAM" id="SSF57667">
    <property type="entry name" value="beta-beta-alpha zinc fingers"/>
    <property type="match status" value="4"/>
</dbReference>
<feature type="region of interest" description="Disordered" evidence="6">
    <location>
        <begin position="2131"/>
        <end position="2163"/>
    </location>
</feature>
<feature type="compositionally biased region" description="Polar residues" evidence="6">
    <location>
        <begin position="836"/>
        <end position="845"/>
    </location>
</feature>
<feature type="compositionally biased region" description="Basic and acidic residues" evidence="6">
    <location>
        <begin position="1000"/>
        <end position="1031"/>
    </location>
</feature>
<feature type="domain" description="C2H2-type" evidence="7">
    <location>
        <begin position="1737"/>
        <end position="1764"/>
    </location>
</feature>
<feature type="compositionally biased region" description="Basic and acidic residues" evidence="6">
    <location>
        <begin position="1040"/>
        <end position="1053"/>
    </location>
</feature>
<feature type="domain" description="C2H2-type" evidence="7">
    <location>
        <begin position="1824"/>
        <end position="1851"/>
    </location>
</feature>
<dbReference type="GO" id="GO:0005634">
    <property type="term" value="C:nucleus"/>
    <property type="evidence" value="ECO:0007669"/>
    <property type="project" value="TreeGrafter"/>
</dbReference>
<feature type="compositionally biased region" description="Basic residues" evidence="6">
    <location>
        <begin position="946"/>
        <end position="959"/>
    </location>
</feature>
<organism evidence="8 9">
    <name type="scientific">Homarus americanus</name>
    <name type="common">American lobster</name>
    <dbReference type="NCBI Taxonomy" id="6706"/>
    <lineage>
        <taxon>Eukaryota</taxon>
        <taxon>Metazoa</taxon>
        <taxon>Ecdysozoa</taxon>
        <taxon>Arthropoda</taxon>
        <taxon>Crustacea</taxon>
        <taxon>Multicrustacea</taxon>
        <taxon>Malacostraca</taxon>
        <taxon>Eumalacostraca</taxon>
        <taxon>Eucarida</taxon>
        <taxon>Decapoda</taxon>
        <taxon>Pleocyemata</taxon>
        <taxon>Astacidea</taxon>
        <taxon>Nephropoidea</taxon>
        <taxon>Nephropidae</taxon>
        <taxon>Homarus</taxon>
    </lineage>
</organism>
<keyword evidence="1" id="KW-0479">Metal-binding</keyword>
<dbReference type="PROSITE" id="PS50157">
    <property type="entry name" value="ZINC_FINGER_C2H2_2"/>
    <property type="match status" value="10"/>
</dbReference>
<feature type="compositionally biased region" description="Basic and acidic residues" evidence="6">
    <location>
        <begin position="1161"/>
        <end position="1170"/>
    </location>
</feature>
<sequence>LTRLKKTRGDEATPDVKQDEAQFASVYTPLSSLQELQVSICGLKPRNLIDTSMGLVATAVMARLCGGGALFLRWLRRPPPGGRKAHCKPRLHTSRSGKDLPSVILRMCINGVNCQLDSSWKEHQALVDIQQEEEQPPEEQVDVVVTQAEAADGVPEVEEVLKDSPPVESLPLELAPEASLEIEEGEHQLEIVEKAQDLKDPEDNPSSEDLQQDGSMAKQVVEEMITQVEEEMQEIEQEVDVDTQLQVDETLEVEHQDENQAVKQDGDVGMDAQEEGSELGDQGKDSELDTKQSHLALDETEDDSNKDEQKEDIPFEEQKENEPLVNQNEALNENENIEMGELENEMAIPTKIDTSQVEDDETTVMDTEEINVDKEVHSVVDEPEDVTSLDHQQGEHEEQELPKSNERLEPVVEEEVVEEVENEMVDDDEDVEVDEAHVDKEELKESEQVEAEEPILPEDSIEVDDIPETEAGQEEDIEGEMNGIAGIEGEVDDEDDLNDEELNPDGIINGTLSDGKSLPQCRLKRNYCCGHCGINTQNPREYLYHLRDEHGERMKVFECPRCIYASKNQQKLIRHARMVHKLKIKRQESSSPYKRRSKSPRAKVSPMKTTRSSVSPGKSTRSSPGKSPRSSESTPDVWDGMDDDDDSQMDPDDSSVIGDERKLYYCEHCDYSCRSRKLLNRHETSYHLKRRFFRCVKCNYVTHLKGRYTKHMKYHQLPILKCEYCDFRTPYRWNLDRHLKNHTEECGEYKCHLCNFTAQIKQSLTVHISNHHLTTEQIREREMRRTIGISDPADCTSDDQEMELLRLERDEHPDALILPGFDPPDSPSMLDSSQSHHNGSNSFRVSNIDMGGNDDSHVNAEDSKDEDGEPKRKKPKIKITLKKMKVPRSKDTFFQELNERHNFEEDFIHPDDVVHRHGNAAFKNEVARHEKKIHSIPLPKYEVHPKKAKKSAKSVKVSRRSSITSNDDVLSQILFPQPDYKNIASDIKISDTLDKLSEVEDKDPDFKGSKTHQEETNTYDHDSRSASRETSVEPPEDQLSDSKESSPSKDAGRKKGLSFFEKLQEKMPTSNVQNLVCQFCGHESKCLSESVRHQKLHLSAKNIYASASLSTRCQFCRHRCKTTDDLMNHLKLCPEARKNQITDSGRRPSGGRLNEDEDSQSSEKEKFKGNDEDDEDCEMKNLHKDEDMKLTNNNTCKSGDDKHPMENRVFVWNNFKLQEGEQGTEGNKDKTADESKEKVKKKVSLDSTKKAGAKTAGTKSPVTFEGPLDYIESPTPQGRHYYSKRVYRCPQCSFWATTASRFHVHIVGHFNRKPYNCSECGYKSNWRWDITKHIKLKTSRDNSHQDAQVIITDETGEKNYEKYDCYLAIIQLDETNAHRTEGGIPTRKGRPKRTPEKEEGQETSTPSASPVRKPPMVSIPVMPRLQGLPRLTRAPGRTNSSRPGPMPFGPILPGAQMMVQLAGSAASGSSGGNRPPPPLSLRGAPKSSTTPPTTSTNSKTTSSGDSGSGSPVPSGQYQIITPQGAVNTSLETLQLLASGSTNLSKLKKQQKGSVVDSEEKDSQATLTHQMRLLAWLNILAGGAEEQVSVSSTGEDGREVAKMVLDHEGNPEWKCNSCSFRDSERETIVQHVRLAHARNGPVSLLHAVHRCDICGYAAGTKRAVQLHIDTSHGGQGGITSRCEGQNPESKEAAVEVENVEYNESARTFQCRWCPFTCKKRSEMRPHLVYHTARSDCIFKCMFCPYYVPTKGELFEHLSIHGMEVPTSVLEAASKSSNSSSNSSGTNNQDEGGPRQFICGACPFETRSRAKLMHHRQFHKPKGLPFRCPHCSYNVTRRHLLSQHIRVHGAVENVEGTGASVSHVDDRSNSPSPSLTITPVGNAASGGNTGEDSALTDTSLLPKLTDDTTMQLDDIPLVWVSRDNRFFKMFKCRHCPHVNLRKTNIQEHEKMHKTDATKISGGLYCPNCSYVSVNAGVMSAHLKVHCGSMGQCHAVVDPTLSDEDQLRQLTSRATAPSSNVPQSVSEDTSNRKLDEKVLYYCQQCPARFFLEKEIQIHSRFHTTGLPHSCDHCNYGVRQPAHLLAHLKVHTPEYQQRTRTMMSQHRTAHTHPPVPGLTLPLDISVDTTEDSQLVRKKTGSGGHEFSISSPSTSSVPPQPPPTSKYMCDRCPASFSKLLTLQYHQSLHGANNPHQCHRCSYAGKTYESLQQHLHLHDQHDIMCEMEKTAKNTLAEKKTESQRTTESISKSKSNSKGSEKNASYYPPIKLKLIGLRPGTSDGGGSDGGRPQFKYYVEEQVPLSGVDLLRRKTQLEKEGHDKNSDGASSLKTITLCKNKSSKEREEFEEEDPKRIGDPKLHYPLHIDKVTGKSREKRYKCNKCPSAFEKTEQYHVHSNLHDSNHKYRCRICDYSVKFYANFMMHINRHKYHERMVSQNDGSPPPDDTDLKYEPIIASGDNSSQGDKGTKNRIEDLANKENMDDADLTTSERQHLLLQNKKGVTGPSKKDDEKERRVYYCQYCPYANVRRDAVDSHSLRHHANGGYGVYKCTFCDYTASQPNFIREHTKVHFRPFKYVHPEGYMRHDRQEILSTPILPPGGRRNEGSNNDDGPLPVRERHLIFCHETGIYKPTFASHGEDETSIDSQLASGIEVNFRSGDIIDAPNDFVISLRPGKGKGGQFQLETNEAFEPSDQMVSNITTDTGKSCDTELTKSTESHSFQDSFNIVVGSEKLESMEVDGGHHLKETKLAPSGSSDLGDCNKMEVDSDNLEVHSDNLEVHSDKLEVDGDKLEVDGDKLEVDGDKLEVDGDKLEVDGDKLEVDGDKLEVDSDKLGADSDKLEDHSDKLEDHSDKLEVDGDKLEDVGDKLEVDGDKLEDDGDKMEVDGDKLEVDGQKLEVVDSCVEKDKHQNGVLEITNGYVDGETQDMDIPASKEGMEEEDVKNKMEVITDESLQPVTKCWGTDQPEHFGELMKSLMSETKIWMARRKPKLNDSKTKIIIIQENRRGDST</sequence>
<feature type="compositionally biased region" description="Low complexity" evidence="6">
    <location>
        <begin position="1480"/>
        <end position="1515"/>
    </location>
</feature>
<evidence type="ECO:0000256" key="6">
    <source>
        <dbReference type="SAM" id="MobiDB-lite"/>
    </source>
</evidence>
<dbReference type="PANTHER" id="PTHR24403">
    <property type="entry name" value="ZINC FINGER PROTEIN"/>
    <property type="match status" value="1"/>
</dbReference>
<feature type="compositionally biased region" description="Basic and acidic residues" evidence="6">
    <location>
        <begin position="306"/>
        <end position="322"/>
    </location>
</feature>
<dbReference type="GO" id="GO:0008270">
    <property type="term" value="F:zinc ion binding"/>
    <property type="evidence" value="ECO:0007669"/>
    <property type="project" value="UniProtKB-KW"/>
</dbReference>
<keyword evidence="4" id="KW-0862">Zinc</keyword>
<dbReference type="InterPro" id="IPR050688">
    <property type="entry name" value="Zinc_finger/UBP_domain"/>
</dbReference>
<feature type="region of interest" description="Disordered" evidence="6">
    <location>
        <begin position="944"/>
        <end position="963"/>
    </location>
</feature>
<feature type="region of interest" description="Disordered" evidence="6">
    <location>
        <begin position="1139"/>
        <end position="1203"/>
    </location>
</feature>
<protein>
    <submittedName>
        <fullName evidence="8">Zinc finger protein 226-like 1</fullName>
    </submittedName>
</protein>
<evidence type="ECO:0000256" key="5">
    <source>
        <dbReference type="PROSITE-ProRule" id="PRU00042"/>
    </source>
</evidence>
<dbReference type="InterPro" id="IPR036236">
    <property type="entry name" value="Znf_C2H2_sf"/>
</dbReference>
<feature type="compositionally biased region" description="Polar residues" evidence="6">
    <location>
        <begin position="1867"/>
        <end position="1877"/>
    </location>
</feature>
<feature type="domain" description="C2H2-type" evidence="7">
    <location>
        <begin position="664"/>
        <end position="692"/>
    </location>
</feature>
<dbReference type="Gene3D" id="3.30.160.60">
    <property type="entry name" value="Classic Zinc Finger"/>
    <property type="match status" value="11"/>
</dbReference>
<proteinExistence type="predicted"/>
<dbReference type="InterPro" id="IPR013087">
    <property type="entry name" value="Znf_C2H2_type"/>
</dbReference>
<feature type="region of interest" description="Disordered" evidence="6">
    <location>
        <begin position="2335"/>
        <end position="2354"/>
    </location>
</feature>
<feature type="compositionally biased region" description="Basic and acidic residues" evidence="6">
    <location>
        <begin position="392"/>
        <end position="409"/>
    </location>
</feature>
<feature type="compositionally biased region" description="Polar residues" evidence="6">
    <location>
        <begin position="324"/>
        <end position="334"/>
    </location>
</feature>
<feature type="compositionally biased region" description="Basic and acidic residues" evidence="6">
    <location>
        <begin position="252"/>
        <end position="266"/>
    </location>
</feature>
<feature type="compositionally biased region" description="Acidic residues" evidence="6">
    <location>
        <begin position="335"/>
        <end position="344"/>
    </location>
</feature>
<feature type="compositionally biased region" description="Acidic residues" evidence="6">
    <location>
        <begin position="639"/>
        <end position="653"/>
    </location>
</feature>
<feature type="compositionally biased region" description="Low complexity" evidence="6">
    <location>
        <begin position="2241"/>
        <end position="2258"/>
    </location>
</feature>
<feature type="compositionally biased region" description="Low complexity" evidence="6">
    <location>
        <begin position="1772"/>
        <end position="1786"/>
    </location>
</feature>
<dbReference type="Proteomes" id="UP000747542">
    <property type="component" value="Unassembled WGS sequence"/>
</dbReference>
<gene>
    <name evidence="8" type="primary">Znf226-L1</name>
    <name evidence="8" type="ORF">Hamer_G002183</name>
</gene>
<feature type="region of interest" description="Disordered" evidence="6">
    <location>
        <begin position="2587"/>
        <end position="2608"/>
    </location>
</feature>
<keyword evidence="2" id="KW-0677">Repeat</keyword>
<feature type="compositionally biased region" description="Low complexity" evidence="6">
    <location>
        <begin position="615"/>
        <end position="638"/>
    </location>
</feature>
<name>A0A8J5JXT6_HOMAM</name>
<feature type="compositionally biased region" description="Basic and acidic residues" evidence="6">
    <location>
        <begin position="281"/>
        <end position="292"/>
    </location>
</feature>
<feature type="region of interest" description="Disordered" evidence="6">
    <location>
        <begin position="379"/>
        <end position="409"/>
    </location>
</feature>
<reference evidence="8" key="1">
    <citation type="journal article" date="2021" name="Sci. Adv.">
        <title>The American lobster genome reveals insights on longevity, neural, and immune adaptations.</title>
        <authorList>
            <person name="Polinski J.M."/>
            <person name="Zimin A.V."/>
            <person name="Clark K.F."/>
            <person name="Kohn A.B."/>
            <person name="Sadowski N."/>
            <person name="Timp W."/>
            <person name="Ptitsyn A."/>
            <person name="Khanna P."/>
            <person name="Romanova D.Y."/>
            <person name="Williams P."/>
            <person name="Greenwood S.J."/>
            <person name="Moroz L.L."/>
            <person name="Walt D.R."/>
            <person name="Bodnar A.G."/>
        </authorList>
    </citation>
    <scope>NUCLEOTIDE SEQUENCE</scope>
    <source>
        <strain evidence="8">GMGI-L3</strain>
    </source>
</reference>
<feature type="region of interest" description="Disordered" evidence="6">
    <location>
        <begin position="815"/>
        <end position="877"/>
    </location>
</feature>
<evidence type="ECO:0000256" key="1">
    <source>
        <dbReference type="ARBA" id="ARBA00022723"/>
    </source>
</evidence>